<dbReference type="PANTHER" id="PTHR32344:SF1">
    <property type="entry name" value="U1-TYPE DOMAIN-CONTAINING PROTEIN"/>
    <property type="match status" value="1"/>
</dbReference>
<dbReference type="SUPFAM" id="SSF53098">
    <property type="entry name" value="Ribonuclease H-like"/>
    <property type="match status" value="2"/>
</dbReference>
<sequence length="643" mass="73213">MKKAVTMTVSKRAYDYSKEGMYVFDKKKAIMYCRHCGVRVDWEKKSTVENHCSSNKHKNNVKEAKEKDKKRQGSISDSFEKSKKLKDDREEFIKSTVHAFTKANIPLHKLGHPAIRKFFKKYIPGGGDLPSVRTLRDKYVPILKAEYDDTIRKKLELAVLCDETTNRKGEAVLVTLLKCLPSETEPEPFIVVGSVKILSACNADQVSKAIIQTLQHYLIAHENVVALISDGASYMTLCAKLIKELVNPDLIHIQCWAHKMDKVVKVFSDKLQHLHEFVMNTKQLFKNTRKRKHKYKQYLRDKYSFSRLKDAKLFPIPVMTRRGSWRKSVQYISVYLEDIADYAKTVPENEVKSVQYFKKLNAEDLKVIKTEADFVEEYCASVCDLILYLEGSLYPMSHLVYSKVSVIQKVFHLLGSASDVKSVLYKETKASLLKLSSQKQKGVCERLKAVAKKCDEILSDYLSNDTAKNFFQATQTLFNPSKIVVGCSDRDFENAKNNIPLLNVIPLANFKVLHSLLTDAVKEALKSGKKNDDVLSDALLSMKGEHLKFVTLCLQVLHIPVSNVDSERAFSAYSDILSPKRCRLSAENAEIMMCMYFSDDIDLDCDSDTYGTSTENHDEQEQAADACDDDDSDNCDNPMLMDF</sequence>
<dbReference type="GO" id="GO:0008270">
    <property type="term" value="F:zinc ion binding"/>
    <property type="evidence" value="ECO:0007669"/>
    <property type="project" value="UniProtKB-KW"/>
</dbReference>
<feature type="domain" description="Matrin-type" evidence="7">
    <location>
        <begin position="31"/>
        <end position="63"/>
    </location>
</feature>
<dbReference type="GO" id="GO:0006357">
    <property type="term" value="P:regulation of transcription by RNA polymerase II"/>
    <property type="evidence" value="ECO:0007669"/>
    <property type="project" value="InterPro"/>
</dbReference>
<name>A0A6P8XY83_THRPL</name>
<evidence type="ECO:0000256" key="3">
    <source>
        <dbReference type="ARBA" id="ARBA00022771"/>
    </source>
</evidence>
<keyword evidence="4" id="KW-0862">Zinc</keyword>
<evidence type="ECO:0000256" key="2">
    <source>
        <dbReference type="ARBA" id="ARBA00022723"/>
    </source>
</evidence>
<protein>
    <submittedName>
        <fullName evidence="9">Uncharacterized protein LOC117640011</fullName>
    </submittedName>
</protein>
<dbReference type="Pfam" id="PF05699">
    <property type="entry name" value="Dimer_Tnp_hAT"/>
    <property type="match status" value="1"/>
</dbReference>
<dbReference type="GO" id="GO:0003690">
    <property type="term" value="F:double-stranded DNA binding"/>
    <property type="evidence" value="ECO:0007669"/>
    <property type="project" value="InterPro"/>
</dbReference>
<feature type="compositionally biased region" description="Basic and acidic residues" evidence="6">
    <location>
        <begin position="60"/>
        <end position="71"/>
    </location>
</feature>
<dbReference type="Proteomes" id="UP000515158">
    <property type="component" value="Unplaced"/>
</dbReference>
<evidence type="ECO:0000259" key="7">
    <source>
        <dbReference type="PROSITE" id="PS50171"/>
    </source>
</evidence>
<dbReference type="InParanoid" id="A0A6P8XY83"/>
<comment type="subcellular location">
    <subcellularLocation>
        <location evidence="1">Nucleus</location>
    </subcellularLocation>
</comment>
<keyword evidence="3" id="KW-0863">Zinc-finger</keyword>
<evidence type="ECO:0000313" key="9">
    <source>
        <dbReference type="RefSeq" id="XP_034232068.1"/>
    </source>
</evidence>
<dbReference type="AlphaFoldDB" id="A0A6P8XY83"/>
<dbReference type="PANTHER" id="PTHR32344">
    <property type="entry name" value="U1-TYPE DOMAIN-CONTAINING PROTEIN"/>
    <property type="match status" value="1"/>
</dbReference>
<dbReference type="GeneID" id="117640011"/>
<keyword evidence="5" id="KW-0539">Nucleus</keyword>
<dbReference type="InterPro" id="IPR033375">
    <property type="entry name" value="Cggbp1"/>
</dbReference>
<gene>
    <name evidence="9" type="primary">LOC117640011</name>
</gene>
<proteinExistence type="predicted"/>
<dbReference type="InterPro" id="IPR008906">
    <property type="entry name" value="HATC_C_dom"/>
</dbReference>
<keyword evidence="2" id="KW-0479">Metal-binding</keyword>
<evidence type="ECO:0000256" key="4">
    <source>
        <dbReference type="ARBA" id="ARBA00022833"/>
    </source>
</evidence>
<evidence type="ECO:0000256" key="6">
    <source>
        <dbReference type="SAM" id="MobiDB-lite"/>
    </source>
</evidence>
<feature type="region of interest" description="Disordered" evidence="6">
    <location>
        <begin position="610"/>
        <end position="633"/>
    </location>
</feature>
<dbReference type="InterPro" id="IPR012337">
    <property type="entry name" value="RNaseH-like_sf"/>
</dbReference>
<evidence type="ECO:0000256" key="1">
    <source>
        <dbReference type="ARBA" id="ARBA00004123"/>
    </source>
</evidence>
<keyword evidence="8" id="KW-1185">Reference proteome</keyword>
<dbReference type="OrthoDB" id="6590702at2759"/>
<dbReference type="KEGG" id="tpal:117640011"/>
<dbReference type="InterPro" id="IPR000690">
    <property type="entry name" value="Matrin/U1-C_Znf_C2H2"/>
</dbReference>
<dbReference type="GO" id="GO:0005634">
    <property type="term" value="C:nucleus"/>
    <property type="evidence" value="ECO:0007669"/>
    <property type="project" value="UniProtKB-SubCell"/>
</dbReference>
<accession>A0A6P8XY83</accession>
<dbReference type="PROSITE" id="PS50171">
    <property type="entry name" value="ZF_MATRIN"/>
    <property type="match status" value="1"/>
</dbReference>
<feature type="region of interest" description="Disordered" evidence="6">
    <location>
        <begin position="48"/>
        <end position="82"/>
    </location>
</feature>
<organism evidence="9">
    <name type="scientific">Thrips palmi</name>
    <name type="common">Melon thrips</name>
    <dbReference type="NCBI Taxonomy" id="161013"/>
    <lineage>
        <taxon>Eukaryota</taxon>
        <taxon>Metazoa</taxon>
        <taxon>Ecdysozoa</taxon>
        <taxon>Arthropoda</taxon>
        <taxon>Hexapoda</taxon>
        <taxon>Insecta</taxon>
        <taxon>Pterygota</taxon>
        <taxon>Neoptera</taxon>
        <taxon>Paraneoptera</taxon>
        <taxon>Thysanoptera</taxon>
        <taxon>Terebrantia</taxon>
        <taxon>Thripoidea</taxon>
        <taxon>Thripidae</taxon>
        <taxon>Thrips</taxon>
    </lineage>
</organism>
<dbReference type="RefSeq" id="XP_034232068.1">
    <property type="nucleotide sequence ID" value="XM_034376177.1"/>
</dbReference>
<evidence type="ECO:0000313" key="8">
    <source>
        <dbReference type="Proteomes" id="UP000515158"/>
    </source>
</evidence>
<reference evidence="9" key="1">
    <citation type="submission" date="2025-08" db="UniProtKB">
        <authorList>
            <consortium name="RefSeq"/>
        </authorList>
    </citation>
    <scope>IDENTIFICATION</scope>
    <source>
        <tissue evidence="9">Total insect</tissue>
    </source>
</reference>
<dbReference type="GO" id="GO:0046983">
    <property type="term" value="F:protein dimerization activity"/>
    <property type="evidence" value="ECO:0007669"/>
    <property type="project" value="InterPro"/>
</dbReference>
<evidence type="ECO:0000256" key="5">
    <source>
        <dbReference type="ARBA" id="ARBA00023242"/>
    </source>
</evidence>